<name>A0A4U1EXR1_MONMO</name>
<organism evidence="15 16">
    <name type="scientific">Monodon monoceros</name>
    <name type="common">Narwhal</name>
    <name type="synonym">Ceratodon monodon</name>
    <dbReference type="NCBI Taxonomy" id="40151"/>
    <lineage>
        <taxon>Eukaryota</taxon>
        <taxon>Metazoa</taxon>
        <taxon>Chordata</taxon>
        <taxon>Craniata</taxon>
        <taxon>Vertebrata</taxon>
        <taxon>Euteleostomi</taxon>
        <taxon>Mammalia</taxon>
        <taxon>Eutheria</taxon>
        <taxon>Laurasiatheria</taxon>
        <taxon>Artiodactyla</taxon>
        <taxon>Whippomorpha</taxon>
        <taxon>Cetacea</taxon>
        <taxon>Odontoceti</taxon>
        <taxon>Monodontidae</taxon>
        <taxon>Monodon</taxon>
    </lineage>
</organism>
<reference evidence="16" key="1">
    <citation type="journal article" date="2019" name="IScience">
        <title>Narwhal Genome Reveals Long-Term Low Genetic Diversity despite Current Large Abundance Size.</title>
        <authorList>
            <person name="Westbury M.V."/>
            <person name="Petersen B."/>
            <person name="Garde E."/>
            <person name="Heide-Jorgensen M.P."/>
            <person name="Lorenzen E.D."/>
        </authorList>
    </citation>
    <scope>NUCLEOTIDE SEQUENCE [LARGE SCALE GENOMIC DNA]</scope>
</reference>
<dbReference type="AlphaFoldDB" id="A0A4U1EXR1"/>
<comment type="similarity">
    <text evidence="1">Belongs to the protein kinase superfamily. STE Ser/Thr protein kinase family. STE20 subfamily.</text>
</comment>
<evidence type="ECO:0000259" key="13">
    <source>
        <dbReference type="PROSITE" id="PS50011"/>
    </source>
</evidence>
<dbReference type="Gene3D" id="4.10.170.10">
    <property type="entry name" value="p53-like tetramerisation domain"/>
    <property type="match status" value="1"/>
</dbReference>
<dbReference type="InterPro" id="IPR011524">
    <property type="entry name" value="SARAH_dom"/>
</dbReference>
<feature type="compositionally biased region" description="Polar residues" evidence="12">
    <location>
        <begin position="569"/>
        <end position="578"/>
    </location>
</feature>
<evidence type="ECO:0000256" key="12">
    <source>
        <dbReference type="SAM" id="MobiDB-lite"/>
    </source>
</evidence>
<dbReference type="Proteomes" id="UP000308365">
    <property type="component" value="Unassembled WGS sequence"/>
</dbReference>
<evidence type="ECO:0000313" key="16">
    <source>
        <dbReference type="Proteomes" id="UP000308365"/>
    </source>
</evidence>
<dbReference type="GO" id="GO:0005524">
    <property type="term" value="F:ATP binding"/>
    <property type="evidence" value="ECO:0007669"/>
    <property type="project" value="UniProtKB-UniRule"/>
</dbReference>
<evidence type="ECO:0000256" key="8">
    <source>
        <dbReference type="ARBA" id="ARBA00022840"/>
    </source>
</evidence>
<keyword evidence="6 11" id="KW-0547">Nucleotide-binding</keyword>
<dbReference type="GO" id="GO:0007165">
    <property type="term" value="P:signal transduction"/>
    <property type="evidence" value="ECO:0007669"/>
    <property type="project" value="InterPro"/>
</dbReference>
<dbReference type="InterPro" id="IPR011009">
    <property type="entry name" value="Kinase-like_dom_sf"/>
</dbReference>
<dbReference type="InterPro" id="IPR050629">
    <property type="entry name" value="STE20/SPS1-PAK"/>
</dbReference>
<evidence type="ECO:0000256" key="2">
    <source>
        <dbReference type="ARBA" id="ARBA00012513"/>
    </source>
</evidence>
<evidence type="ECO:0000256" key="11">
    <source>
        <dbReference type="PROSITE-ProRule" id="PRU10141"/>
    </source>
</evidence>
<dbReference type="InterPro" id="IPR024205">
    <property type="entry name" value="Mst1_2_SARAH_domain"/>
</dbReference>
<evidence type="ECO:0000256" key="1">
    <source>
        <dbReference type="ARBA" id="ARBA00008874"/>
    </source>
</evidence>
<feature type="region of interest" description="Disordered" evidence="12">
    <location>
        <begin position="223"/>
        <end position="277"/>
    </location>
</feature>
<proteinExistence type="inferred from homology"/>
<feature type="region of interest" description="Disordered" evidence="12">
    <location>
        <begin position="559"/>
        <end position="580"/>
    </location>
</feature>
<dbReference type="PANTHER" id="PTHR48012">
    <property type="entry name" value="STERILE20-LIKE KINASE, ISOFORM B-RELATED"/>
    <property type="match status" value="1"/>
</dbReference>
<feature type="domain" description="SARAH" evidence="14">
    <location>
        <begin position="625"/>
        <end position="672"/>
    </location>
</feature>
<dbReference type="GO" id="GO:0006915">
    <property type="term" value="P:apoptotic process"/>
    <property type="evidence" value="ECO:0007669"/>
    <property type="project" value="UniProtKB-KW"/>
</dbReference>
<evidence type="ECO:0000256" key="10">
    <source>
        <dbReference type="ARBA" id="ARBA00048977"/>
    </source>
</evidence>
<feature type="binding site" evidence="11">
    <location>
        <position position="56"/>
    </location>
    <ligand>
        <name>ATP</name>
        <dbReference type="ChEBI" id="CHEBI:30616"/>
    </ligand>
</feature>
<dbReference type="PROSITE" id="PS50011">
    <property type="entry name" value="PROTEIN_KINASE_DOM"/>
    <property type="match status" value="1"/>
</dbReference>
<dbReference type="EMBL" id="RWIC01000628">
    <property type="protein sequence ID" value="TKC41568.1"/>
    <property type="molecule type" value="Genomic_DNA"/>
</dbReference>
<feature type="region of interest" description="Disordered" evidence="12">
    <location>
        <begin position="470"/>
        <end position="493"/>
    </location>
</feature>
<dbReference type="CDD" id="cd06612">
    <property type="entry name" value="STKc_MST1_2"/>
    <property type="match status" value="1"/>
</dbReference>
<dbReference type="SMART" id="SM00220">
    <property type="entry name" value="S_TKc"/>
    <property type="match status" value="1"/>
</dbReference>
<dbReference type="PROSITE" id="PS50951">
    <property type="entry name" value="SARAH"/>
    <property type="match status" value="1"/>
</dbReference>
<dbReference type="GO" id="GO:0051262">
    <property type="term" value="P:protein tetramerization"/>
    <property type="evidence" value="ECO:0007669"/>
    <property type="project" value="InterPro"/>
</dbReference>
<dbReference type="Pfam" id="PF11629">
    <property type="entry name" value="Mst1_SARAH"/>
    <property type="match status" value="1"/>
</dbReference>
<dbReference type="InterPro" id="IPR049568">
    <property type="entry name" value="Mst2_SARAH"/>
</dbReference>
<keyword evidence="7" id="KW-0418">Kinase</keyword>
<accession>A0A4U1EXR1</accession>
<comment type="caution">
    <text evidence="15">The sequence shown here is derived from an EMBL/GenBank/DDBJ whole genome shotgun (WGS) entry which is preliminary data.</text>
</comment>
<gene>
    <name evidence="15" type="ORF">EI555_015691</name>
</gene>
<keyword evidence="5" id="KW-0053">Apoptosis</keyword>
<dbReference type="InterPro" id="IPR036674">
    <property type="entry name" value="p53_tetramer_sf"/>
</dbReference>
<feature type="region of interest" description="Disordered" evidence="12">
    <location>
        <begin position="413"/>
        <end position="446"/>
    </location>
</feature>
<keyword evidence="8 11" id="KW-0067">ATP-binding</keyword>
<dbReference type="FunFam" id="4.10.170.10:FF:000002">
    <property type="entry name" value="serine/threonine-protein kinase 3"/>
    <property type="match status" value="1"/>
</dbReference>
<keyword evidence="4" id="KW-0808">Transferase</keyword>
<evidence type="ECO:0000256" key="9">
    <source>
        <dbReference type="ARBA" id="ARBA00048659"/>
    </source>
</evidence>
<comment type="catalytic activity">
    <reaction evidence="9">
        <text>L-threonyl-[protein] + ATP = O-phospho-L-threonyl-[protein] + ADP + H(+)</text>
        <dbReference type="Rhea" id="RHEA:46608"/>
        <dbReference type="Rhea" id="RHEA-COMP:11060"/>
        <dbReference type="Rhea" id="RHEA-COMP:11605"/>
        <dbReference type="ChEBI" id="CHEBI:15378"/>
        <dbReference type="ChEBI" id="CHEBI:30013"/>
        <dbReference type="ChEBI" id="CHEBI:30616"/>
        <dbReference type="ChEBI" id="CHEBI:61977"/>
        <dbReference type="ChEBI" id="CHEBI:456216"/>
        <dbReference type="EC" id="2.7.11.1"/>
    </reaction>
    <physiologicalReaction direction="left-to-right" evidence="9">
        <dbReference type="Rhea" id="RHEA:46609"/>
    </physiologicalReaction>
</comment>
<dbReference type="Gene3D" id="1.10.510.10">
    <property type="entry name" value="Transferase(Phosphotransferase) domain 1"/>
    <property type="match status" value="1"/>
</dbReference>
<feature type="compositionally biased region" description="Basic and acidic residues" evidence="12">
    <location>
        <begin position="416"/>
        <end position="425"/>
    </location>
</feature>
<evidence type="ECO:0000256" key="7">
    <source>
        <dbReference type="ARBA" id="ARBA00022777"/>
    </source>
</evidence>
<protein>
    <recommendedName>
        <fullName evidence="2">non-specific serine/threonine protein kinase</fullName>
        <ecNumber evidence="2">2.7.11.1</ecNumber>
    </recommendedName>
</protein>
<evidence type="ECO:0000256" key="3">
    <source>
        <dbReference type="ARBA" id="ARBA00022527"/>
    </source>
</evidence>
<evidence type="ECO:0000256" key="5">
    <source>
        <dbReference type="ARBA" id="ARBA00022703"/>
    </source>
</evidence>
<evidence type="ECO:0000256" key="4">
    <source>
        <dbReference type="ARBA" id="ARBA00022679"/>
    </source>
</evidence>
<keyword evidence="3" id="KW-0723">Serine/threonine-protein kinase</keyword>
<comment type="catalytic activity">
    <reaction evidence="10">
        <text>L-seryl-[protein] + ATP = O-phospho-L-seryl-[protein] + ADP + H(+)</text>
        <dbReference type="Rhea" id="RHEA:17989"/>
        <dbReference type="Rhea" id="RHEA-COMP:9863"/>
        <dbReference type="Rhea" id="RHEA-COMP:11604"/>
        <dbReference type="ChEBI" id="CHEBI:15378"/>
        <dbReference type="ChEBI" id="CHEBI:29999"/>
        <dbReference type="ChEBI" id="CHEBI:30616"/>
        <dbReference type="ChEBI" id="CHEBI:83421"/>
        <dbReference type="ChEBI" id="CHEBI:456216"/>
        <dbReference type="EC" id="2.7.11.1"/>
    </reaction>
    <physiologicalReaction direction="left-to-right" evidence="10">
        <dbReference type="Rhea" id="RHEA:17990"/>
    </physiologicalReaction>
</comment>
<evidence type="ECO:0000256" key="6">
    <source>
        <dbReference type="ARBA" id="ARBA00022741"/>
    </source>
</evidence>
<dbReference type="PANTHER" id="PTHR48012:SF10">
    <property type="entry name" value="FI20177P1"/>
    <property type="match status" value="1"/>
</dbReference>
<dbReference type="GO" id="GO:0005737">
    <property type="term" value="C:cytoplasm"/>
    <property type="evidence" value="ECO:0007669"/>
    <property type="project" value="TreeGrafter"/>
</dbReference>
<dbReference type="PROSITE" id="PS00107">
    <property type="entry name" value="PROTEIN_KINASE_ATP"/>
    <property type="match status" value="1"/>
</dbReference>
<evidence type="ECO:0000259" key="14">
    <source>
        <dbReference type="PROSITE" id="PS50951"/>
    </source>
</evidence>
<evidence type="ECO:0000313" key="15">
    <source>
        <dbReference type="EMBL" id="TKC41568.1"/>
    </source>
</evidence>
<dbReference type="InterPro" id="IPR017441">
    <property type="entry name" value="Protein_kinase_ATP_BS"/>
</dbReference>
<feature type="domain" description="Protein kinase" evidence="13">
    <location>
        <begin position="27"/>
        <end position="309"/>
    </location>
</feature>
<dbReference type="Gene3D" id="1.10.287.4270">
    <property type="match status" value="1"/>
</dbReference>
<feature type="region of interest" description="Disordered" evidence="12">
    <location>
        <begin position="323"/>
        <end position="348"/>
    </location>
</feature>
<dbReference type="EC" id="2.7.11.1" evidence="2"/>
<dbReference type="Pfam" id="PF00069">
    <property type="entry name" value="Pkinase"/>
    <property type="match status" value="1"/>
</dbReference>
<dbReference type="SUPFAM" id="SSF56112">
    <property type="entry name" value="Protein kinase-like (PK-like)"/>
    <property type="match status" value="1"/>
</dbReference>
<dbReference type="FunFam" id="1.10.510.10:FF:000605">
    <property type="entry name" value="serine/threonine-protein kinase 3 isoform X2"/>
    <property type="match status" value="1"/>
</dbReference>
<dbReference type="GO" id="GO:0004674">
    <property type="term" value="F:protein serine/threonine kinase activity"/>
    <property type="evidence" value="ECO:0007669"/>
    <property type="project" value="UniProtKB-KW"/>
</dbReference>
<sequence length="679" mass="76596">MEQPPAPKSKLKKLSEDSLTKQPEEVFDVLEKLGEGSYGSVFKAIHKESGQVVAIKQVPVESDLQEIIKEISIMQQCDSPYVVKYYGSYFKNTDLWIVMEYCGAGSVSDIIRLRNKTLTEDEIATILKSTLKGLEYLHFMRKIHRDIKAGNILLNTEGHAKLADFGVAGQLTDTMAKRNTVIGTPFWMAPEVIQEIGYNCVADIWSLGITSIEMAEGKPPYADIHPMRVASSPQPNLPAAEQLEGPKQAQDSDPRSPTLGIARTPMKTSGKPPSPLVKQLSDVFETEDPSLSLPSEPILPLETRSSSQLDLPLGTQFSLEDQTETPFQAGSKRSRQKPNSEVLGRSSLTILQGDNSLGTLTPRQAPVGKTRKPVLPFSILVQYLLEQAICQRYFRIMEGIYGFIRESCIMKPSKNSPKEVKKEAGRGNNRKSGTNSTKSDDDKHPFIKNAKPVSILRDLITEAMEIKAKRHEEQQRELEEEEENSHSATRLSSTQKVYAFKNNKDEDELDSHTMVKTSSESVGTMRATSTMSEGAQTMIEHNSTMLESDLGTMVINSEDEEEEDGTMKRNATSPQVQRPSFMDYFDKQDFKNKSHENCNQNMHEPFPMSKNVFPDNWKVPQDGDFDFLKNLSLEELQMRLKALDPMMEREIEELRQRYTAKRQPILDAMDAKKRRQQNF</sequence>
<dbReference type="CDD" id="cd21888">
    <property type="entry name" value="SARAH_MST2"/>
    <property type="match status" value="1"/>
</dbReference>
<dbReference type="FunFam" id="3.30.200.20:FF:000410">
    <property type="entry name" value="Serine/threonine-protein kinase 3"/>
    <property type="match status" value="1"/>
</dbReference>
<dbReference type="InterPro" id="IPR000719">
    <property type="entry name" value="Prot_kinase_dom"/>
</dbReference>